<dbReference type="GO" id="GO:0000976">
    <property type="term" value="F:transcription cis-regulatory region binding"/>
    <property type="evidence" value="ECO:0007669"/>
    <property type="project" value="TreeGrafter"/>
</dbReference>
<dbReference type="AlphaFoldDB" id="A0A9D1Z0G8"/>
<dbReference type="SUPFAM" id="SSF47413">
    <property type="entry name" value="lambda repressor-like DNA-binding domains"/>
    <property type="match status" value="1"/>
</dbReference>
<dbReference type="Proteomes" id="UP000886844">
    <property type="component" value="Unassembled WGS sequence"/>
</dbReference>
<dbReference type="PANTHER" id="PTHR30146:SF109">
    <property type="entry name" value="HTH-TYPE TRANSCRIPTIONAL REGULATOR GALS"/>
    <property type="match status" value="1"/>
</dbReference>
<gene>
    <name evidence="5" type="ORF">H9828_04320</name>
</gene>
<dbReference type="SUPFAM" id="SSF53822">
    <property type="entry name" value="Periplasmic binding protein-like I"/>
    <property type="match status" value="1"/>
</dbReference>
<name>A0A9D1Z0G8_9BACT</name>
<dbReference type="EMBL" id="DXDA01000036">
    <property type="protein sequence ID" value="HIY68623.1"/>
    <property type="molecule type" value="Genomic_DNA"/>
</dbReference>
<dbReference type="Pfam" id="PF00532">
    <property type="entry name" value="Peripla_BP_1"/>
    <property type="match status" value="1"/>
</dbReference>
<proteinExistence type="predicted"/>
<dbReference type="InterPro" id="IPR001761">
    <property type="entry name" value="Peripla_BP/Lac1_sug-bd_dom"/>
</dbReference>
<dbReference type="PANTHER" id="PTHR30146">
    <property type="entry name" value="LACI-RELATED TRANSCRIPTIONAL REPRESSOR"/>
    <property type="match status" value="1"/>
</dbReference>
<organism evidence="5 6">
    <name type="scientific">Candidatus Alistipes intestinigallinarum</name>
    <dbReference type="NCBI Taxonomy" id="2838440"/>
    <lineage>
        <taxon>Bacteria</taxon>
        <taxon>Pseudomonadati</taxon>
        <taxon>Bacteroidota</taxon>
        <taxon>Bacteroidia</taxon>
        <taxon>Bacteroidales</taxon>
        <taxon>Rikenellaceae</taxon>
        <taxon>Alistipes</taxon>
    </lineage>
</organism>
<reference evidence="5" key="2">
    <citation type="submission" date="2021-04" db="EMBL/GenBank/DDBJ databases">
        <authorList>
            <person name="Gilroy R."/>
        </authorList>
    </citation>
    <scope>NUCLEOTIDE SEQUENCE</scope>
    <source>
        <strain evidence="5">5134</strain>
    </source>
</reference>
<sequence length="339" mass="38677">MHASLKDIANALNLSTTTVSWVLSGKSEEKGISPATRDRVKECARELNYRPNLLARSLHDGCSNTIGLIVPSIGDQFYSSMVRFIELEAEKFGYALMVCSSENDRERENNIVDILRAKQVDGLLMAPTKYSNEKIVSMMEDNFPFVLFDRYFPELATNYVIIDNEIASYNLVKHLLEKCYNKIAVLTTNTHLYTMQLRYGGYCSAHEDMGLKPDERLYGEVDPKDYENSIETVLDRIFRDVPDVDAFFFTTHVLASRFFGYCTRKGINLDFGYACIHEEKLFNILAPHMNVAQLPIASLGREAVRILLQDIKRLKIKKKKTDPPPKQGVILSCSLEFRD</sequence>
<evidence type="ECO:0000256" key="1">
    <source>
        <dbReference type="ARBA" id="ARBA00023015"/>
    </source>
</evidence>
<dbReference type="CDD" id="cd01392">
    <property type="entry name" value="HTH_LacI"/>
    <property type="match status" value="1"/>
</dbReference>
<dbReference type="SMART" id="SM00354">
    <property type="entry name" value="HTH_LACI"/>
    <property type="match status" value="1"/>
</dbReference>
<evidence type="ECO:0000313" key="6">
    <source>
        <dbReference type="Proteomes" id="UP000886844"/>
    </source>
</evidence>
<evidence type="ECO:0000256" key="2">
    <source>
        <dbReference type="ARBA" id="ARBA00023125"/>
    </source>
</evidence>
<dbReference type="InterPro" id="IPR000843">
    <property type="entry name" value="HTH_LacI"/>
</dbReference>
<dbReference type="PROSITE" id="PS50932">
    <property type="entry name" value="HTH_LACI_2"/>
    <property type="match status" value="1"/>
</dbReference>
<evidence type="ECO:0000313" key="5">
    <source>
        <dbReference type="EMBL" id="HIY68623.1"/>
    </source>
</evidence>
<protein>
    <submittedName>
        <fullName evidence="5">LacI family transcriptional regulator</fullName>
    </submittedName>
</protein>
<evidence type="ECO:0000259" key="4">
    <source>
        <dbReference type="PROSITE" id="PS50932"/>
    </source>
</evidence>
<dbReference type="Gene3D" id="1.10.260.40">
    <property type="entry name" value="lambda repressor-like DNA-binding domains"/>
    <property type="match status" value="1"/>
</dbReference>
<keyword evidence="1" id="KW-0805">Transcription regulation</keyword>
<accession>A0A9D1Z0G8</accession>
<evidence type="ECO:0000256" key="3">
    <source>
        <dbReference type="ARBA" id="ARBA00023163"/>
    </source>
</evidence>
<keyword evidence="3" id="KW-0804">Transcription</keyword>
<comment type="caution">
    <text evidence="5">The sequence shown here is derived from an EMBL/GenBank/DDBJ whole genome shotgun (WGS) entry which is preliminary data.</text>
</comment>
<reference evidence="5" key="1">
    <citation type="journal article" date="2021" name="PeerJ">
        <title>Extensive microbial diversity within the chicken gut microbiome revealed by metagenomics and culture.</title>
        <authorList>
            <person name="Gilroy R."/>
            <person name="Ravi A."/>
            <person name="Getino M."/>
            <person name="Pursley I."/>
            <person name="Horton D.L."/>
            <person name="Alikhan N.F."/>
            <person name="Baker D."/>
            <person name="Gharbi K."/>
            <person name="Hall N."/>
            <person name="Watson M."/>
            <person name="Adriaenssens E.M."/>
            <person name="Foster-Nyarko E."/>
            <person name="Jarju S."/>
            <person name="Secka A."/>
            <person name="Antonio M."/>
            <person name="Oren A."/>
            <person name="Chaudhuri R.R."/>
            <person name="La Ragione R."/>
            <person name="Hildebrand F."/>
            <person name="Pallen M.J."/>
        </authorList>
    </citation>
    <scope>NUCLEOTIDE SEQUENCE</scope>
    <source>
        <strain evidence="5">5134</strain>
    </source>
</reference>
<feature type="domain" description="HTH lacI-type" evidence="4">
    <location>
        <begin position="3"/>
        <end position="60"/>
    </location>
</feature>
<keyword evidence="2" id="KW-0238">DNA-binding</keyword>
<dbReference type="InterPro" id="IPR010982">
    <property type="entry name" value="Lambda_DNA-bd_dom_sf"/>
</dbReference>
<dbReference type="InterPro" id="IPR028082">
    <property type="entry name" value="Peripla_BP_I"/>
</dbReference>
<dbReference type="Pfam" id="PF00356">
    <property type="entry name" value="LacI"/>
    <property type="match status" value="1"/>
</dbReference>
<dbReference type="Gene3D" id="3.40.50.2300">
    <property type="match status" value="2"/>
</dbReference>
<dbReference type="GO" id="GO:0003700">
    <property type="term" value="F:DNA-binding transcription factor activity"/>
    <property type="evidence" value="ECO:0007669"/>
    <property type="project" value="TreeGrafter"/>
</dbReference>